<comment type="caution">
    <text evidence="1">The sequence shown here is derived from an EMBL/GenBank/DDBJ whole genome shotgun (WGS) entry which is preliminary data.</text>
</comment>
<dbReference type="Proteomes" id="UP001295684">
    <property type="component" value="Unassembled WGS sequence"/>
</dbReference>
<gene>
    <name evidence="1" type="ORF">ECRASSUSDP1_LOCUS6808</name>
</gene>
<keyword evidence="2" id="KW-1185">Reference proteome</keyword>
<protein>
    <submittedName>
        <fullName evidence="1">Uncharacterized protein</fullName>
    </submittedName>
</protein>
<name>A0AAD1UAK4_EUPCR</name>
<accession>A0AAD1UAK4</accession>
<reference evidence="1" key="1">
    <citation type="submission" date="2023-07" db="EMBL/GenBank/DDBJ databases">
        <authorList>
            <consortium name="AG Swart"/>
            <person name="Singh M."/>
            <person name="Singh A."/>
            <person name="Seah K."/>
            <person name="Emmerich C."/>
        </authorList>
    </citation>
    <scope>NUCLEOTIDE SEQUENCE</scope>
    <source>
        <strain evidence="1">DP1</strain>
    </source>
</reference>
<proteinExistence type="predicted"/>
<dbReference type="AlphaFoldDB" id="A0AAD1UAK4"/>
<dbReference type="EMBL" id="CAMPGE010006611">
    <property type="protein sequence ID" value="CAI2365479.1"/>
    <property type="molecule type" value="Genomic_DNA"/>
</dbReference>
<evidence type="ECO:0000313" key="2">
    <source>
        <dbReference type="Proteomes" id="UP001295684"/>
    </source>
</evidence>
<sequence length="238" mass="26385">MINTEPADLMSQSDQIHQQFCQLPLTTEIILQQDPPCEEGEELDLQIHSQFSKLQLQCDSDNEIDTLGNTSDQELSDNEILMRAPKLRALSLDSNDSIQGFMLPTAALNTMDMDGNMPNFGTSNNQVSLDTQSSQLQSGFQLQDGSCQSLQLQRNVQSDFQFQNNEEIGVQQDLQDLGEEELILSDNQDKPSSQCQASKFILGASKVQENPDGVSMQSGYKPQTILGFLSSQVSTRLT</sequence>
<organism evidence="1 2">
    <name type="scientific">Euplotes crassus</name>
    <dbReference type="NCBI Taxonomy" id="5936"/>
    <lineage>
        <taxon>Eukaryota</taxon>
        <taxon>Sar</taxon>
        <taxon>Alveolata</taxon>
        <taxon>Ciliophora</taxon>
        <taxon>Intramacronucleata</taxon>
        <taxon>Spirotrichea</taxon>
        <taxon>Hypotrichia</taxon>
        <taxon>Euplotida</taxon>
        <taxon>Euplotidae</taxon>
        <taxon>Moneuplotes</taxon>
    </lineage>
</organism>
<evidence type="ECO:0000313" key="1">
    <source>
        <dbReference type="EMBL" id="CAI2365479.1"/>
    </source>
</evidence>